<dbReference type="InterPro" id="IPR029058">
    <property type="entry name" value="AB_hydrolase_fold"/>
</dbReference>
<dbReference type="AlphaFoldDB" id="A0A7K1Y6H4"/>
<gene>
    <name evidence="2" type="ORF">GS399_04265</name>
</gene>
<comment type="caution">
    <text evidence="2">The sequence shown here is derived from an EMBL/GenBank/DDBJ whole genome shotgun (WGS) entry which is preliminary data.</text>
</comment>
<keyword evidence="2" id="KW-0378">Hydrolase</keyword>
<dbReference type="RefSeq" id="WP_160843355.1">
    <property type="nucleotide sequence ID" value="NZ_WVHT01000002.1"/>
</dbReference>
<reference evidence="2 3" key="1">
    <citation type="submission" date="2019-11" db="EMBL/GenBank/DDBJ databases">
        <title>Pedobacter sp. HMF7647 Genome sequencing and assembly.</title>
        <authorList>
            <person name="Kang H."/>
            <person name="Kim H."/>
            <person name="Joh K."/>
        </authorList>
    </citation>
    <scope>NUCLEOTIDE SEQUENCE [LARGE SCALE GENOMIC DNA]</scope>
    <source>
        <strain evidence="2 3">HMF7647</strain>
    </source>
</reference>
<name>A0A7K1Y6H4_9SPHI</name>
<dbReference type="SUPFAM" id="SSF53474">
    <property type="entry name" value="alpha/beta-Hydrolases"/>
    <property type="match status" value="1"/>
</dbReference>
<dbReference type="Pfam" id="PF01738">
    <property type="entry name" value="DLH"/>
    <property type="match status" value="1"/>
</dbReference>
<feature type="domain" description="Dienelactone hydrolase" evidence="1">
    <location>
        <begin position="36"/>
        <end position="254"/>
    </location>
</feature>
<protein>
    <submittedName>
        <fullName evidence="2">Dienelactone hydrolase family protein</fullName>
    </submittedName>
</protein>
<accession>A0A7K1Y6H4</accession>
<dbReference type="GO" id="GO:0016787">
    <property type="term" value="F:hydrolase activity"/>
    <property type="evidence" value="ECO:0007669"/>
    <property type="project" value="UniProtKB-KW"/>
</dbReference>
<dbReference type="EMBL" id="WVHT01000002">
    <property type="protein sequence ID" value="MXV50174.1"/>
    <property type="molecule type" value="Genomic_DNA"/>
</dbReference>
<dbReference type="PANTHER" id="PTHR22946:SF0">
    <property type="entry name" value="DIENELACTONE HYDROLASE DOMAIN-CONTAINING PROTEIN"/>
    <property type="match status" value="1"/>
</dbReference>
<keyword evidence="3" id="KW-1185">Reference proteome</keyword>
<organism evidence="2 3">
    <name type="scientific">Hufsiella arboris</name>
    <dbReference type="NCBI Taxonomy" id="2695275"/>
    <lineage>
        <taxon>Bacteria</taxon>
        <taxon>Pseudomonadati</taxon>
        <taxon>Bacteroidota</taxon>
        <taxon>Sphingobacteriia</taxon>
        <taxon>Sphingobacteriales</taxon>
        <taxon>Sphingobacteriaceae</taxon>
        <taxon>Hufsiella</taxon>
    </lineage>
</organism>
<dbReference type="Proteomes" id="UP000466586">
    <property type="component" value="Unassembled WGS sequence"/>
</dbReference>
<evidence type="ECO:0000313" key="2">
    <source>
        <dbReference type="EMBL" id="MXV50174.1"/>
    </source>
</evidence>
<dbReference type="Gene3D" id="3.40.50.1820">
    <property type="entry name" value="alpha/beta hydrolase"/>
    <property type="match status" value="1"/>
</dbReference>
<dbReference type="InterPro" id="IPR002925">
    <property type="entry name" value="Dienelactn_hydro"/>
</dbReference>
<sequence length="255" mass="27806">MKIKILFAIAIMTICTGNLRGQGKVLAYTEGSAKLNGFYAAPTGKSNSAGILILPAWMGITAHEKTTAQRLSKLGYHVLAADIYGDGNQPKNPQEAGKLAGYYKSNIEKYHERIKAALNTLIKQGASPSQIAVMGYCFGGTGAIECARENFPVKAVISFHGGLGRDSSRTINPIKPKLLILHGANDPYESEQEIKAFQQEMKTAKADWQMIYLPNAVHAFTDPAAGTDPSKGAAYNEQADKRSWEYMLVFLKEIF</sequence>
<evidence type="ECO:0000313" key="3">
    <source>
        <dbReference type="Proteomes" id="UP000466586"/>
    </source>
</evidence>
<dbReference type="InterPro" id="IPR050261">
    <property type="entry name" value="FrsA_esterase"/>
</dbReference>
<dbReference type="PANTHER" id="PTHR22946">
    <property type="entry name" value="DIENELACTONE HYDROLASE DOMAIN-CONTAINING PROTEIN-RELATED"/>
    <property type="match status" value="1"/>
</dbReference>
<proteinExistence type="predicted"/>
<evidence type="ECO:0000259" key="1">
    <source>
        <dbReference type="Pfam" id="PF01738"/>
    </source>
</evidence>